<comment type="caution">
    <text evidence="2">The sequence shown here is derived from an EMBL/GenBank/DDBJ whole genome shotgun (WGS) entry which is preliminary data.</text>
</comment>
<organism evidence="2 3">
    <name type="scientific">Geodia barretti</name>
    <name type="common">Barrett's horny sponge</name>
    <dbReference type="NCBI Taxonomy" id="519541"/>
    <lineage>
        <taxon>Eukaryota</taxon>
        <taxon>Metazoa</taxon>
        <taxon>Porifera</taxon>
        <taxon>Demospongiae</taxon>
        <taxon>Heteroscleromorpha</taxon>
        <taxon>Tetractinellida</taxon>
        <taxon>Astrophorina</taxon>
        <taxon>Geodiidae</taxon>
        <taxon>Geodia</taxon>
    </lineage>
</organism>
<evidence type="ECO:0000259" key="1">
    <source>
        <dbReference type="PROSITE" id="PS50003"/>
    </source>
</evidence>
<dbReference type="AlphaFoldDB" id="A0AA35SQS4"/>
<dbReference type="SMART" id="SM00233">
    <property type="entry name" value="PH"/>
    <property type="match status" value="1"/>
</dbReference>
<keyword evidence="3" id="KW-1185">Reference proteome</keyword>
<accession>A0AA35SQS4</accession>
<dbReference type="InterPro" id="IPR011993">
    <property type="entry name" value="PH-like_dom_sf"/>
</dbReference>
<reference evidence="2" key="1">
    <citation type="submission" date="2023-03" db="EMBL/GenBank/DDBJ databases">
        <authorList>
            <person name="Steffen K."/>
            <person name="Cardenas P."/>
        </authorList>
    </citation>
    <scope>NUCLEOTIDE SEQUENCE</scope>
</reference>
<gene>
    <name evidence="2" type="ORF">GBAR_LOCUS19307</name>
</gene>
<dbReference type="Pfam" id="PF00169">
    <property type="entry name" value="PH"/>
    <property type="match status" value="1"/>
</dbReference>
<evidence type="ECO:0000313" key="3">
    <source>
        <dbReference type="Proteomes" id="UP001174909"/>
    </source>
</evidence>
<name>A0AA35SQS4_GEOBA</name>
<dbReference type="Gene3D" id="2.30.29.30">
    <property type="entry name" value="Pleckstrin-homology domain (PH domain)/Phosphotyrosine-binding domain (PTB)"/>
    <property type="match status" value="1"/>
</dbReference>
<feature type="domain" description="PH" evidence="1">
    <location>
        <begin position="44"/>
        <end position="157"/>
    </location>
</feature>
<dbReference type="Proteomes" id="UP001174909">
    <property type="component" value="Unassembled WGS sequence"/>
</dbReference>
<sequence>MILRVHTLIKPSAVFFSSLLHAEFTRMADKDRTTSEFAGVRSLHPLVVGHMCKQGKRNFAFAKRYFALYDGGLLAYYDHERDYTKDVKRHKGVPLNCTLVKLDGAYVTRPKAPPHGIKHCFILHTPEKTNHRDEFLLVCQKKKDMNIWIEHLVAQNTNAALTASTKKQKIHPYILRLRLQSSTNGSLGPRKWHSISDLNSDWLKRASYTGIPGEVAFTFHVASETKMLESPN</sequence>
<dbReference type="EMBL" id="CASHTH010002722">
    <property type="protein sequence ID" value="CAI8034258.1"/>
    <property type="molecule type" value="Genomic_DNA"/>
</dbReference>
<dbReference type="InterPro" id="IPR001849">
    <property type="entry name" value="PH_domain"/>
</dbReference>
<evidence type="ECO:0000313" key="2">
    <source>
        <dbReference type="EMBL" id="CAI8034258.1"/>
    </source>
</evidence>
<dbReference type="SUPFAM" id="SSF50729">
    <property type="entry name" value="PH domain-like"/>
    <property type="match status" value="1"/>
</dbReference>
<proteinExistence type="predicted"/>
<protein>
    <recommendedName>
        <fullName evidence="1">PH domain-containing protein</fullName>
    </recommendedName>
</protein>
<dbReference type="PROSITE" id="PS50003">
    <property type="entry name" value="PH_DOMAIN"/>
    <property type="match status" value="1"/>
</dbReference>